<dbReference type="Pfam" id="PF02517">
    <property type="entry name" value="Rce1-like"/>
    <property type="match status" value="1"/>
</dbReference>
<sequence length="268" mass="27695">MSRSPHPAVPRDPAAPLSPAAALAIAAAIHAARFGVILGALALGPLLGISGWYLGLFANLACVVFAIVLVTALRMWSSSGIGRLWRSPWAALWLIPFVAEAGIWALIPGGLAVPPPGVGLWSLTLLLVGINEELTSRVAVLGTLRRGFGRTGAVLGTAALFGLQHLSALATTSRTVDDVLVNVLLSGIAGFAMAAYQARFSWIWPLMLTHAASDFTIIMSDYAAPLWLEVIVHVGFIGLGIALLRGGRGGGDPAPPPAGPSPGIAERA</sequence>
<evidence type="ECO:0000256" key="1">
    <source>
        <dbReference type="SAM" id="Phobius"/>
    </source>
</evidence>
<keyword evidence="1" id="KW-1133">Transmembrane helix</keyword>
<dbReference type="eggNOG" id="COG1266">
    <property type="taxonomic scope" value="Bacteria"/>
</dbReference>
<dbReference type="OrthoDB" id="5113140at2"/>
<comment type="caution">
    <text evidence="3">The sequence shown here is derived from an EMBL/GenBank/DDBJ whole genome shotgun (WGS) entry which is preliminary data.</text>
</comment>
<protein>
    <recommendedName>
        <fullName evidence="2">CAAX prenyl protease 2/Lysostaphin resistance protein A-like domain-containing protein</fullName>
    </recommendedName>
</protein>
<keyword evidence="1" id="KW-0472">Membrane</keyword>
<organism evidence="3 4">
    <name type="scientific">Brachybacterium phenoliresistens</name>
    <dbReference type="NCBI Taxonomy" id="396014"/>
    <lineage>
        <taxon>Bacteria</taxon>
        <taxon>Bacillati</taxon>
        <taxon>Actinomycetota</taxon>
        <taxon>Actinomycetes</taxon>
        <taxon>Micrococcales</taxon>
        <taxon>Dermabacteraceae</taxon>
        <taxon>Brachybacterium</taxon>
    </lineage>
</organism>
<feature type="transmembrane region" description="Helical" evidence="1">
    <location>
        <begin position="152"/>
        <end position="173"/>
    </location>
</feature>
<dbReference type="InterPro" id="IPR003675">
    <property type="entry name" value="Rce1/LyrA-like_dom"/>
</dbReference>
<keyword evidence="1" id="KW-0812">Transmembrane</keyword>
<dbReference type="EMBL" id="JDYK01000010">
    <property type="protein sequence ID" value="EWS81007.1"/>
    <property type="molecule type" value="Genomic_DNA"/>
</dbReference>
<feature type="transmembrane region" description="Helical" evidence="1">
    <location>
        <begin position="88"/>
        <end position="107"/>
    </location>
</feature>
<dbReference type="AlphaFoldDB" id="Z9JTD8"/>
<dbReference type="GO" id="GO:0080120">
    <property type="term" value="P:CAAX-box protein maturation"/>
    <property type="evidence" value="ECO:0007669"/>
    <property type="project" value="UniProtKB-ARBA"/>
</dbReference>
<feature type="transmembrane region" description="Helical" evidence="1">
    <location>
        <begin position="21"/>
        <end position="46"/>
    </location>
</feature>
<proteinExistence type="predicted"/>
<keyword evidence="4" id="KW-1185">Reference proteome</keyword>
<reference evidence="3 4" key="1">
    <citation type="submission" date="2014-02" db="EMBL/GenBank/DDBJ databases">
        <title>Genome sequence of Brachybacterium phenoliresistens strain W13A50.</title>
        <authorList>
            <person name="Wang X."/>
        </authorList>
    </citation>
    <scope>NUCLEOTIDE SEQUENCE [LARGE SCALE GENOMIC DNA]</scope>
    <source>
        <strain evidence="3 4">W13A50</strain>
    </source>
</reference>
<dbReference type="RefSeq" id="WP_038372702.1">
    <property type="nucleotide sequence ID" value="NZ_KK069995.1"/>
</dbReference>
<gene>
    <name evidence="3" type="ORF">BF93_00885</name>
</gene>
<dbReference type="PATRIC" id="fig|396014.3.peg.2215"/>
<feature type="transmembrane region" description="Helical" evidence="1">
    <location>
        <begin position="226"/>
        <end position="244"/>
    </location>
</feature>
<evidence type="ECO:0000313" key="3">
    <source>
        <dbReference type="EMBL" id="EWS81007.1"/>
    </source>
</evidence>
<name>Z9JTD8_9MICO</name>
<evidence type="ECO:0000313" key="4">
    <source>
        <dbReference type="Proteomes" id="UP000023067"/>
    </source>
</evidence>
<feature type="transmembrane region" description="Helical" evidence="1">
    <location>
        <begin position="52"/>
        <end position="76"/>
    </location>
</feature>
<dbReference type="GO" id="GO:0004175">
    <property type="term" value="F:endopeptidase activity"/>
    <property type="evidence" value="ECO:0007669"/>
    <property type="project" value="UniProtKB-ARBA"/>
</dbReference>
<feature type="transmembrane region" description="Helical" evidence="1">
    <location>
        <begin position="179"/>
        <end position="196"/>
    </location>
</feature>
<accession>Z9JTD8</accession>
<feature type="domain" description="CAAX prenyl protease 2/Lysostaphin resistance protein A-like" evidence="2">
    <location>
        <begin position="119"/>
        <end position="215"/>
    </location>
</feature>
<dbReference type="HOGENOM" id="CLU_1133097_0_0_11"/>
<dbReference type="Proteomes" id="UP000023067">
    <property type="component" value="Unassembled WGS sequence"/>
</dbReference>
<evidence type="ECO:0000259" key="2">
    <source>
        <dbReference type="Pfam" id="PF02517"/>
    </source>
</evidence>